<dbReference type="AlphaFoldDB" id="A0A9Q1BZ97"/>
<evidence type="ECO:0000313" key="2">
    <source>
        <dbReference type="Proteomes" id="UP001152320"/>
    </source>
</evidence>
<gene>
    <name evidence="1" type="ORF">HOLleu_19383</name>
</gene>
<reference evidence="1" key="1">
    <citation type="submission" date="2021-10" db="EMBL/GenBank/DDBJ databases">
        <title>Tropical sea cucumber genome reveals ecological adaptation and Cuvierian tubules defense mechanism.</title>
        <authorList>
            <person name="Chen T."/>
        </authorList>
    </citation>
    <scope>NUCLEOTIDE SEQUENCE</scope>
    <source>
        <strain evidence="1">Nanhai2018</strain>
        <tissue evidence="1">Muscle</tissue>
    </source>
</reference>
<keyword evidence="2" id="KW-1185">Reference proteome</keyword>
<dbReference type="OrthoDB" id="10035901at2759"/>
<organism evidence="1 2">
    <name type="scientific">Holothuria leucospilota</name>
    <name type="common">Black long sea cucumber</name>
    <name type="synonym">Mertensiothuria leucospilota</name>
    <dbReference type="NCBI Taxonomy" id="206669"/>
    <lineage>
        <taxon>Eukaryota</taxon>
        <taxon>Metazoa</taxon>
        <taxon>Echinodermata</taxon>
        <taxon>Eleutherozoa</taxon>
        <taxon>Echinozoa</taxon>
        <taxon>Holothuroidea</taxon>
        <taxon>Aspidochirotacea</taxon>
        <taxon>Aspidochirotida</taxon>
        <taxon>Holothuriidae</taxon>
        <taxon>Holothuria</taxon>
    </lineage>
</organism>
<dbReference type="EMBL" id="JAIZAY010000009">
    <property type="protein sequence ID" value="KAJ8035642.1"/>
    <property type="molecule type" value="Genomic_DNA"/>
</dbReference>
<proteinExistence type="predicted"/>
<sequence length="151" mass="16963">MASKLCLLVRQTEEEAQESVNQAKQAKLVFDGGVTHLPRPESLRDGCRDRPVSLPDTNRSLIESYIKAGNRRIGLLKTEGRRTLSLGKSLYMSKHVHDLQYHGINANISYCFVRGKVTPQQKLSLRPYNCWVVINKETGQFLSAECSCIVG</sequence>
<name>A0A9Q1BZ97_HOLLE</name>
<evidence type="ECO:0000313" key="1">
    <source>
        <dbReference type="EMBL" id="KAJ8035642.1"/>
    </source>
</evidence>
<accession>A0A9Q1BZ97</accession>
<comment type="caution">
    <text evidence="1">The sequence shown here is derived from an EMBL/GenBank/DDBJ whole genome shotgun (WGS) entry which is preliminary data.</text>
</comment>
<dbReference type="Proteomes" id="UP001152320">
    <property type="component" value="Chromosome 9"/>
</dbReference>
<protein>
    <submittedName>
        <fullName evidence="1">Uncharacterized protein</fullName>
    </submittedName>
</protein>